<feature type="compositionally biased region" description="Low complexity" evidence="8">
    <location>
        <begin position="610"/>
        <end position="642"/>
    </location>
</feature>
<keyword evidence="6" id="KW-0129">CBS domain</keyword>
<dbReference type="GO" id="GO:0010960">
    <property type="term" value="P:magnesium ion homeostasis"/>
    <property type="evidence" value="ECO:0007669"/>
    <property type="project" value="InterPro"/>
</dbReference>
<keyword evidence="5 7" id="KW-0472">Membrane</keyword>
<feature type="transmembrane region" description="Helical" evidence="9">
    <location>
        <begin position="151"/>
        <end position="170"/>
    </location>
</feature>
<dbReference type="Pfam" id="PF01595">
    <property type="entry name" value="CNNM"/>
    <property type="match status" value="1"/>
</dbReference>
<dbReference type="PANTHER" id="PTHR12064:SF97">
    <property type="entry name" value="METAL TRANSPORTER CNNM-5"/>
    <property type="match status" value="1"/>
</dbReference>
<comment type="subcellular location">
    <subcellularLocation>
        <location evidence="1">Membrane</location>
        <topology evidence="1">Multi-pass membrane protein</topology>
    </subcellularLocation>
</comment>
<gene>
    <name evidence="12" type="ORF">H4R26_002742</name>
</gene>
<dbReference type="InterPro" id="IPR002550">
    <property type="entry name" value="CNNM"/>
</dbReference>
<dbReference type="GO" id="GO:0030026">
    <property type="term" value="P:intracellular manganese ion homeostasis"/>
    <property type="evidence" value="ECO:0007669"/>
    <property type="project" value="TreeGrafter"/>
</dbReference>
<dbReference type="SUPFAM" id="SSF54631">
    <property type="entry name" value="CBS-domain pair"/>
    <property type="match status" value="1"/>
</dbReference>
<dbReference type="OrthoDB" id="5353557at2759"/>
<feature type="transmembrane region" description="Helical" evidence="9">
    <location>
        <begin position="12"/>
        <end position="35"/>
    </location>
</feature>
<dbReference type="InterPro" id="IPR045095">
    <property type="entry name" value="ACDP"/>
</dbReference>
<evidence type="ECO:0000259" key="11">
    <source>
        <dbReference type="PROSITE" id="PS51846"/>
    </source>
</evidence>
<dbReference type="InterPro" id="IPR000644">
    <property type="entry name" value="CBS_dom"/>
</dbReference>
<accession>A0A9W8BFX2</accession>
<feature type="transmembrane region" description="Helical" evidence="9">
    <location>
        <begin position="128"/>
        <end position="145"/>
    </location>
</feature>
<organism evidence="12 13">
    <name type="scientific">Coemansia thaxteri</name>
    <dbReference type="NCBI Taxonomy" id="2663907"/>
    <lineage>
        <taxon>Eukaryota</taxon>
        <taxon>Fungi</taxon>
        <taxon>Fungi incertae sedis</taxon>
        <taxon>Zoopagomycota</taxon>
        <taxon>Kickxellomycotina</taxon>
        <taxon>Kickxellomycetes</taxon>
        <taxon>Kickxellales</taxon>
        <taxon>Kickxellaceae</taxon>
        <taxon>Coemansia</taxon>
    </lineage>
</organism>
<protein>
    <recommendedName>
        <fullName evidence="14">CNNM transmembrane domain-containing protein</fullName>
    </recommendedName>
</protein>
<evidence type="ECO:0000256" key="1">
    <source>
        <dbReference type="ARBA" id="ARBA00004141"/>
    </source>
</evidence>
<evidence type="ECO:0000256" key="4">
    <source>
        <dbReference type="ARBA" id="ARBA00022989"/>
    </source>
</evidence>
<evidence type="ECO:0000256" key="3">
    <source>
        <dbReference type="ARBA" id="ARBA00022737"/>
    </source>
</evidence>
<dbReference type="PROSITE" id="PS51371">
    <property type="entry name" value="CBS"/>
    <property type="match status" value="1"/>
</dbReference>
<dbReference type="PANTHER" id="PTHR12064">
    <property type="entry name" value="METAL TRANSPORTER CNNM"/>
    <property type="match status" value="1"/>
</dbReference>
<keyword evidence="3" id="KW-0677">Repeat</keyword>
<evidence type="ECO:0000259" key="10">
    <source>
        <dbReference type="PROSITE" id="PS51371"/>
    </source>
</evidence>
<evidence type="ECO:0000256" key="6">
    <source>
        <dbReference type="PROSITE-ProRule" id="PRU00703"/>
    </source>
</evidence>
<dbReference type="GO" id="GO:0005737">
    <property type="term" value="C:cytoplasm"/>
    <property type="evidence" value="ECO:0007669"/>
    <property type="project" value="TreeGrafter"/>
</dbReference>
<feature type="region of interest" description="Disordered" evidence="8">
    <location>
        <begin position="586"/>
        <end position="658"/>
    </location>
</feature>
<evidence type="ECO:0000313" key="13">
    <source>
        <dbReference type="Proteomes" id="UP001150907"/>
    </source>
</evidence>
<dbReference type="Proteomes" id="UP001150907">
    <property type="component" value="Unassembled WGS sequence"/>
</dbReference>
<keyword evidence="2 7" id="KW-0812">Transmembrane</keyword>
<evidence type="ECO:0000256" key="9">
    <source>
        <dbReference type="SAM" id="Phobius"/>
    </source>
</evidence>
<dbReference type="PROSITE" id="PS51846">
    <property type="entry name" value="CNNM"/>
    <property type="match status" value="1"/>
</dbReference>
<reference evidence="12" key="1">
    <citation type="submission" date="2022-07" db="EMBL/GenBank/DDBJ databases">
        <title>Phylogenomic reconstructions and comparative analyses of Kickxellomycotina fungi.</title>
        <authorList>
            <person name="Reynolds N.K."/>
            <person name="Stajich J.E."/>
            <person name="Barry K."/>
            <person name="Grigoriev I.V."/>
            <person name="Crous P."/>
            <person name="Smith M.E."/>
        </authorList>
    </citation>
    <scope>NUCLEOTIDE SEQUENCE</scope>
    <source>
        <strain evidence="12">IMI 214461</strain>
    </source>
</reference>
<proteinExistence type="predicted"/>
<dbReference type="AlphaFoldDB" id="A0A9W8BFX2"/>
<evidence type="ECO:0000313" key="12">
    <source>
        <dbReference type="EMBL" id="KAJ2004028.1"/>
    </source>
</evidence>
<evidence type="ECO:0000256" key="8">
    <source>
        <dbReference type="SAM" id="MobiDB-lite"/>
    </source>
</evidence>
<dbReference type="InterPro" id="IPR046342">
    <property type="entry name" value="CBS_dom_sf"/>
</dbReference>
<sequence>MAPPLLLKSSPSLFKLCAVGVALVLPACIAGLAVYPLPNPHALGLAVIRAPGSGGDGHDVPVGGDGSGNYYFRLGVCAVLVVVGGLLAGLTLGLMSLDEVNLHILATCGSTEQQAYARRIQPIRKNGHWLLVTLLLGNTVINETLPVVMDSVLGGGVMAVLVSTAAIVLFGEIIPQSLCARYGLAIGAFFAYPVRILQYVLAPIGYPIALLLDYVLGADHGVMYKKAQLKELVSLSDTAHGGNLSTDEVTIIRGALELSEKLVIDVMTDLGNVYMVDVNARLNRRLLTEMLRRGHSRVPVFDGERTDIVGVLLVKSLILLDPDDAVPVRDAKIASIPLVTPDVSLYDILNAFQEGGSHMAVVMGPPHLSRRGSMAGSAAFTGSKPGMRRRLEAEVAAAPSVSGTSSDAATIAAADSSQAAALTTPLLTASAHSQHRQTGGYSTYTVTQRSSNYILNGASNRQPTEEGPYSSSVLDDAIGTYVPIGIITLEDVIEELIQEEIIDETDVFVDMRKRIKVVRATAHAAHSAQSVPVRLSTPLNARAVSRDFTASVLSPHQQQVAVAELPAGACDADQQAKRLGRGLAFSARRRQEASTEDWTGSARPLSVPTISAEPAPSAIIAEDTDGAAAAPLAASPPQSPLSFKPIASGPSSPLPRSL</sequence>
<feature type="transmembrane region" description="Helical" evidence="9">
    <location>
        <begin position="70"/>
        <end position="95"/>
    </location>
</feature>
<evidence type="ECO:0000256" key="7">
    <source>
        <dbReference type="PROSITE-ProRule" id="PRU01193"/>
    </source>
</evidence>
<dbReference type="Gene3D" id="3.10.580.10">
    <property type="entry name" value="CBS-domain"/>
    <property type="match status" value="1"/>
</dbReference>
<dbReference type="GO" id="GO:0016020">
    <property type="term" value="C:membrane"/>
    <property type="evidence" value="ECO:0007669"/>
    <property type="project" value="UniProtKB-SubCell"/>
</dbReference>
<evidence type="ECO:0008006" key="14">
    <source>
        <dbReference type="Google" id="ProtNLM"/>
    </source>
</evidence>
<feature type="domain" description="CBS" evidence="10">
    <location>
        <begin position="267"/>
        <end position="328"/>
    </location>
</feature>
<keyword evidence="4 7" id="KW-1133">Transmembrane helix</keyword>
<comment type="caution">
    <text evidence="12">The sequence shown here is derived from an EMBL/GenBank/DDBJ whole genome shotgun (WGS) entry which is preliminary data.</text>
</comment>
<dbReference type="CDD" id="cd04590">
    <property type="entry name" value="CBS_pair_CorC_HlyC_assoc"/>
    <property type="match status" value="1"/>
</dbReference>
<name>A0A9W8BFX2_9FUNG</name>
<dbReference type="InterPro" id="IPR044751">
    <property type="entry name" value="Ion_transp-like_CBS"/>
</dbReference>
<keyword evidence="13" id="KW-1185">Reference proteome</keyword>
<evidence type="ECO:0000256" key="2">
    <source>
        <dbReference type="ARBA" id="ARBA00022692"/>
    </source>
</evidence>
<feature type="domain" description="CNNM transmembrane" evidence="11">
    <location>
        <begin position="66"/>
        <end position="248"/>
    </location>
</feature>
<dbReference type="EMBL" id="JANBQF010000180">
    <property type="protein sequence ID" value="KAJ2004028.1"/>
    <property type="molecule type" value="Genomic_DNA"/>
</dbReference>
<evidence type="ECO:0000256" key="5">
    <source>
        <dbReference type="ARBA" id="ARBA00023136"/>
    </source>
</evidence>